<dbReference type="InterPro" id="IPR013780">
    <property type="entry name" value="Glyco_hydro_b"/>
</dbReference>
<dbReference type="PANTHER" id="PTHR31084">
    <property type="entry name" value="ALPHA-L-FUCOSIDASE 2"/>
    <property type="match status" value="1"/>
</dbReference>
<dbReference type="PIRSF" id="PIRSF007663">
    <property type="entry name" value="UCP007663"/>
    <property type="match status" value="1"/>
</dbReference>
<dbReference type="InterPro" id="IPR012341">
    <property type="entry name" value="6hp_glycosidase-like_sf"/>
</dbReference>
<name>A0ABY7PW94_9ACTN</name>
<evidence type="ECO:0000259" key="2">
    <source>
        <dbReference type="Pfam" id="PF21307"/>
    </source>
</evidence>
<evidence type="ECO:0000259" key="3">
    <source>
        <dbReference type="Pfam" id="PF22124"/>
    </source>
</evidence>
<dbReference type="PANTHER" id="PTHR31084:SF0">
    <property type="entry name" value="ALPHA-L-FUCOSIDASE 2"/>
    <property type="match status" value="1"/>
</dbReference>
<proteinExistence type="predicted"/>
<protein>
    <submittedName>
        <fullName evidence="4">Glycoside hydrolase family 95 protein</fullName>
    </submittedName>
</protein>
<keyword evidence="4" id="KW-0378">Hydrolase</keyword>
<dbReference type="Pfam" id="PF21307">
    <property type="entry name" value="Glyco_hydro_95_C"/>
    <property type="match status" value="1"/>
</dbReference>
<organism evidence="4 5">
    <name type="scientific">Kitasatospora cathayae</name>
    <dbReference type="NCBI Taxonomy" id="3004092"/>
    <lineage>
        <taxon>Bacteria</taxon>
        <taxon>Bacillati</taxon>
        <taxon>Actinomycetota</taxon>
        <taxon>Actinomycetes</taxon>
        <taxon>Kitasatosporales</taxon>
        <taxon>Streptomycetaceae</taxon>
        <taxon>Kitasatospora</taxon>
    </lineage>
</organism>
<feature type="domain" description="Alpha fucosidase A-like C-terminal" evidence="2">
    <location>
        <begin position="740"/>
        <end position="813"/>
    </location>
</feature>
<feature type="domain" description="Glycosyl hydrolase family 95 catalytic" evidence="3">
    <location>
        <begin position="330"/>
        <end position="738"/>
    </location>
</feature>
<dbReference type="InterPro" id="IPR016518">
    <property type="entry name" value="Alpha-L-fucosidase"/>
</dbReference>
<dbReference type="Pfam" id="PF14498">
    <property type="entry name" value="Glyco_hyd_65N_2"/>
    <property type="match status" value="1"/>
</dbReference>
<sequence>MPTPPSERRSPRERQYRPLTAFFRPVRTHDGHRTAHEGTDTVLTVTQQPAAETLWYRRPADGFLEALPLGNGRLGAMTYGGVHTERIELNADTLWSGGPGPRDRAGAADHLPALREAVLRRRDHAAAHAIAAAHFAGPDAEAYQPLATLLLTFPSCGDGDAAAYRRTLDLDAAVHTVSFTAGGVRYRRESFVSAPAGVLAVRLSADTPGALSFHASFTTPHPAAAPAAEPDSATVSVHGRAPVRVASWHGGSTAYREDEGTGFAAAVRVRAVNGSVGSGDDGIEVTGADEAVLLVAVGTGYRDWRRRPDGPEAALAEAHRWLDQAGTEEFDRLRAAHTADHQRLFRAAELRLHDRAPRAAAGLATDERLAAANAGGADPGLAALLFAYGRYLLIASSRPGTQPANLQGIWNNDVTPPWNSDWTSNINLQMNYWPAETTGLGECHGPLFDLVADLARAGRSTARAYYDAPGWCCHHNVDLWRATNPVQGDPVWAHWPMAGPWLAAHLWDHHLFHGDRAFLADRAYPVMREAARFLAHLLVKDADGTLVTCPSTSPEHHFRLADGTLSAVDAGCTMDYWLAAELLDNTVTAARELGVDHELAAELARLRARLRPPALAGDGRLLEWRDDLPEEDPGHRHLSHLYGLYPGSAVDPLGDDTLLDPARRALDRRLQHGGGGTGWSLAWVAALAARLGDGALTGQAVERLLATSIAPNLFDLHPPRLFQIDGNLGITAAIAESLLQSHNGVLWLLPALPPSWPDGDVRGLRARGGLTVGLSWRRGVLTGAELRAARDVTVDLHLPDRTGLPVVTDEQGNLAAVTTAPDDGRRLRLRLAAGSCHRLAYPGPDVGH</sequence>
<accession>A0ABY7PW94</accession>
<dbReference type="InterPro" id="IPR027414">
    <property type="entry name" value="GH95_N_dom"/>
</dbReference>
<dbReference type="Pfam" id="PF22124">
    <property type="entry name" value="Glyco_hydro_95_cat"/>
    <property type="match status" value="1"/>
</dbReference>
<gene>
    <name evidence="4" type="ORF">O1G21_01705</name>
</gene>
<evidence type="ECO:0000313" key="4">
    <source>
        <dbReference type="EMBL" id="WBP84690.1"/>
    </source>
</evidence>
<dbReference type="Gene3D" id="1.50.10.10">
    <property type="match status" value="1"/>
</dbReference>
<dbReference type="Gene3D" id="2.70.98.50">
    <property type="entry name" value="putative glycoside hydrolase family protein from bacillus halodurans"/>
    <property type="match status" value="1"/>
</dbReference>
<dbReference type="GO" id="GO:0016787">
    <property type="term" value="F:hydrolase activity"/>
    <property type="evidence" value="ECO:0007669"/>
    <property type="project" value="UniProtKB-KW"/>
</dbReference>
<dbReference type="InterPro" id="IPR049053">
    <property type="entry name" value="AFCA-like_C"/>
</dbReference>
<reference evidence="5" key="1">
    <citation type="submission" date="2022-12" db="EMBL/GenBank/DDBJ databases">
        <authorList>
            <person name="Mo P."/>
        </authorList>
    </citation>
    <scope>NUCLEOTIDE SEQUENCE [LARGE SCALE GENOMIC DNA]</scope>
    <source>
        <strain evidence="5">HUAS 3-15</strain>
    </source>
</reference>
<dbReference type="RefSeq" id="WP_270140098.1">
    <property type="nucleotide sequence ID" value="NZ_CP115450.1"/>
</dbReference>
<dbReference type="EMBL" id="CP115450">
    <property type="protein sequence ID" value="WBP84690.1"/>
    <property type="molecule type" value="Genomic_DNA"/>
</dbReference>
<dbReference type="SUPFAM" id="SSF48208">
    <property type="entry name" value="Six-hairpin glycosidases"/>
    <property type="match status" value="1"/>
</dbReference>
<keyword evidence="5" id="KW-1185">Reference proteome</keyword>
<dbReference type="InterPro" id="IPR008928">
    <property type="entry name" value="6-hairpin_glycosidase_sf"/>
</dbReference>
<feature type="domain" description="Glycosyl hydrolase family 95 N-terminal" evidence="1">
    <location>
        <begin position="54"/>
        <end position="303"/>
    </location>
</feature>
<dbReference type="InterPro" id="IPR054363">
    <property type="entry name" value="GH95_cat"/>
</dbReference>
<evidence type="ECO:0000259" key="1">
    <source>
        <dbReference type="Pfam" id="PF14498"/>
    </source>
</evidence>
<evidence type="ECO:0000313" key="5">
    <source>
        <dbReference type="Proteomes" id="UP001212821"/>
    </source>
</evidence>
<dbReference type="Gene3D" id="2.60.40.1180">
    <property type="entry name" value="Golgi alpha-mannosidase II"/>
    <property type="match status" value="1"/>
</dbReference>
<dbReference type="Proteomes" id="UP001212821">
    <property type="component" value="Chromosome"/>
</dbReference>